<name>A0ACC6P3P9_9BURK</name>
<evidence type="ECO:0000313" key="1">
    <source>
        <dbReference type="EMBL" id="MEJ7138834.1"/>
    </source>
</evidence>
<comment type="caution">
    <text evidence="1">The sequence shown here is derived from an EMBL/GenBank/DDBJ whole genome shotgun (WGS) entry which is preliminary data.</text>
</comment>
<sequence length="141" mass="15692">MQRLSRTRCNSGMSLIELLVVCACVGILTLGSLGGLQAWRLRSQRQDGWLALQAVQRAQNDCRWRLGRYCTDWTELGLAATSPRGHFRLSLQDAAPGSYAAQAQAQGPQQQDSQCLLLRLHEDLWRSRRWAEPGPGACDLA</sequence>
<proteinExistence type="predicted"/>
<organism evidence="1 2">
    <name type="scientific">Amphibiibacter pelophylacis</name>
    <dbReference type="NCBI Taxonomy" id="1799477"/>
    <lineage>
        <taxon>Bacteria</taxon>
        <taxon>Pseudomonadati</taxon>
        <taxon>Pseudomonadota</taxon>
        <taxon>Betaproteobacteria</taxon>
        <taxon>Burkholderiales</taxon>
        <taxon>Sphaerotilaceae</taxon>
        <taxon>Amphibiibacter</taxon>
    </lineage>
</organism>
<accession>A0ACC6P3P9</accession>
<dbReference type="Proteomes" id="UP001364695">
    <property type="component" value="Unassembled WGS sequence"/>
</dbReference>
<gene>
    <name evidence="1" type="ORF">RV045_10415</name>
</gene>
<evidence type="ECO:0000313" key="2">
    <source>
        <dbReference type="Proteomes" id="UP001364695"/>
    </source>
</evidence>
<reference evidence="1" key="1">
    <citation type="submission" date="2023-10" db="EMBL/GenBank/DDBJ databases">
        <title>Amphibacter perezi, gen. nov., sp. nov. a novel taxa of the family Comamonadaceae, class Betaproteobacteria isolated from the skin microbiota of Pelophylax perezi from different populations.</title>
        <authorList>
            <person name="Costa S."/>
            <person name="Proenca D.N."/>
            <person name="Lopes I."/>
            <person name="Morais P.V."/>
        </authorList>
    </citation>
    <scope>NUCLEOTIDE SEQUENCE</scope>
    <source>
        <strain evidence="1">SL12-8</strain>
    </source>
</reference>
<dbReference type="EMBL" id="JAWDIE010000016">
    <property type="protein sequence ID" value="MEJ7138834.1"/>
    <property type="molecule type" value="Genomic_DNA"/>
</dbReference>
<keyword evidence="2" id="KW-1185">Reference proteome</keyword>
<protein>
    <submittedName>
        <fullName evidence="1">Type II secretion system protein</fullName>
    </submittedName>
</protein>